<name>A0A382V930_9ZZZZ</name>
<dbReference type="Gene3D" id="3.40.50.1970">
    <property type="match status" value="1"/>
</dbReference>
<keyword evidence="1" id="KW-0560">Oxidoreductase</keyword>
<dbReference type="PANTHER" id="PTHR11496">
    <property type="entry name" value="ALCOHOL DEHYDROGENASE"/>
    <property type="match status" value="1"/>
</dbReference>
<gene>
    <name evidence="3" type="ORF">METZ01_LOCUS395791</name>
</gene>
<dbReference type="SUPFAM" id="SSF56796">
    <property type="entry name" value="Dehydroquinate synthase-like"/>
    <property type="match status" value="1"/>
</dbReference>
<dbReference type="Pfam" id="PF00465">
    <property type="entry name" value="Fe-ADH"/>
    <property type="match status" value="1"/>
</dbReference>
<reference evidence="3" key="1">
    <citation type="submission" date="2018-05" db="EMBL/GenBank/DDBJ databases">
        <authorList>
            <person name="Lanie J.A."/>
            <person name="Ng W.-L."/>
            <person name="Kazmierczak K.M."/>
            <person name="Andrzejewski T.M."/>
            <person name="Davidsen T.M."/>
            <person name="Wayne K.J."/>
            <person name="Tettelin H."/>
            <person name="Glass J.I."/>
            <person name="Rusch D."/>
            <person name="Podicherti R."/>
            <person name="Tsui H.-C.T."/>
            <person name="Winkler M.E."/>
        </authorList>
    </citation>
    <scope>NUCLEOTIDE SEQUENCE</scope>
</reference>
<evidence type="ECO:0000313" key="3">
    <source>
        <dbReference type="EMBL" id="SVD42937.1"/>
    </source>
</evidence>
<dbReference type="InterPro" id="IPR001670">
    <property type="entry name" value="ADH_Fe/GldA"/>
</dbReference>
<dbReference type="PANTHER" id="PTHR11496:SF83">
    <property type="entry name" value="HYDROXYACID-OXOACID TRANSHYDROGENASE, MITOCHONDRIAL"/>
    <property type="match status" value="1"/>
</dbReference>
<evidence type="ECO:0000259" key="2">
    <source>
        <dbReference type="Pfam" id="PF00465"/>
    </source>
</evidence>
<dbReference type="AlphaFoldDB" id="A0A382V930"/>
<dbReference type="GO" id="GO:0046872">
    <property type="term" value="F:metal ion binding"/>
    <property type="evidence" value="ECO:0007669"/>
    <property type="project" value="InterPro"/>
</dbReference>
<evidence type="ECO:0000256" key="1">
    <source>
        <dbReference type="ARBA" id="ARBA00023002"/>
    </source>
</evidence>
<dbReference type="InterPro" id="IPR039697">
    <property type="entry name" value="Alcohol_dehydrogenase_Fe"/>
</dbReference>
<feature type="domain" description="Alcohol dehydrogenase iron-type/glycerol dehydrogenase GldA" evidence="2">
    <location>
        <begin position="12"/>
        <end position="145"/>
    </location>
</feature>
<protein>
    <recommendedName>
        <fullName evidence="2">Alcohol dehydrogenase iron-type/glycerol dehydrogenase GldA domain-containing protein</fullName>
    </recommendedName>
</protein>
<organism evidence="3">
    <name type="scientific">marine metagenome</name>
    <dbReference type="NCBI Taxonomy" id="408172"/>
    <lineage>
        <taxon>unclassified sequences</taxon>
        <taxon>metagenomes</taxon>
        <taxon>ecological metagenomes</taxon>
    </lineage>
</organism>
<sequence length="145" mass="15326">MTTETAFIMDTSQIKFGFGATHEVGHDMYALGGKRVMVLTDPNLSNSEPVSITLTALSNVGIDAILFDQVRVEPTDVSFKQAIDFAVDGNFDGYVAVGGGSCMDTAKAANLYATYPADFLTYVNSPIGQGEPVPGQLQPSIAIPT</sequence>
<dbReference type="GO" id="GO:0005739">
    <property type="term" value="C:mitochondrion"/>
    <property type="evidence" value="ECO:0007669"/>
    <property type="project" value="TreeGrafter"/>
</dbReference>
<dbReference type="EMBL" id="UINC01150079">
    <property type="protein sequence ID" value="SVD42937.1"/>
    <property type="molecule type" value="Genomic_DNA"/>
</dbReference>
<accession>A0A382V930</accession>
<proteinExistence type="predicted"/>
<dbReference type="GO" id="GO:0004022">
    <property type="term" value="F:alcohol dehydrogenase (NAD+) activity"/>
    <property type="evidence" value="ECO:0007669"/>
    <property type="project" value="TreeGrafter"/>
</dbReference>
<feature type="non-terminal residue" evidence="3">
    <location>
        <position position="145"/>
    </location>
</feature>